<protein>
    <submittedName>
        <fullName evidence="3">Uncharacterized protein</fullName>
    </submittedName>
</protein>
<evidence type="ECO:0000313" key="4">
    <source>
        <dbReference type="Proteomes" id="UP000542776"/>
    </source>
</evidence>
<comment type="caution">
    <text evidence="3">The sequence shown here is derived from an EMBL/GenBank/DDBJ whole genome shotgun (WGS) entry which is preliminary data.</text>
</comment>
<evidence type="ECO:0000256" key="2">
    <source>
        <dbReference type="SAM" id="Phobius"/>
    </source>
</evidence>
<dbReference type="EMBL" id="JACIEK010000001">
    <property type="protein sequence ID" value="MBB3996842.1"/>
    <property type="molecule type" value="Genomic_DNA"/>
</dbReference>
<reference evidence="3 4" key="1">
    <citation type="submission" date="2020-08" db="EMBL/GenBank/DDBJ databases">
        <title>Genomic Encyclopedia of Type Strains, Phase IV (KMG-IV): sequencing the most valuable type-strain genomes for metagenomic binning, comparative biology and taxonomic classification.</title>
        <authorList>
            <person name="Goeker M."/>
        </authorList>
    </citation>
    <scope>NUCLEOTIDE SEQUENCE [LARGE SCALE GENOMIC DNA]</scope>
    <source>
        <strain evidence="3 4">DSM 102238</strain>
    </source>
</reference>
<keyword evidence="4" id="KW-1185">Reference proteome</keyword>
<name>A0A7W6H362_9HYPH</name>
<evidence type="ECO:0000313" key="3">
    <source>
        <dbReference type="EMBL" id="MBB3996842.1"/>
    </source>
</evidence>
<organism evidence="3 4">
    <name type="scientific">Aureimonas pseudogalii</name>
    <dbReference type="NCBI Taxonomy" id="1744844"/>
    <lineage>
        <taxon>Bacteria</taxon>
        <taxon>Pseudomonadati</taxon>
        <taxon>Pseudomonadota</taxon>
        <taxon>Alphaproteobacteria</taxon>
        <taxon>Hyphomicrobiales</taxon>
        <taxon>Aurantimonadaceae</taxon>
        <taxon>Aureimonas</taxon>
    </lineage>
</organism>
<sequence length="63" mass="7231">MYVDFRNDGPPPEPWKPERPKARLTGRQEKLLVWIVCFNLLMLFLGPLAGVTLLDAVIAYFRG</sequence>
<feature type="transmembrane region" description="Helical" evidence="2">
    <location>
        <begin position="31"/>
        <end position="61"/>
    </location>
</feature>
<proteinExistence type="predicted"/>
<gene>
    <name evidence="3" type="ORF">GGR04_000663</name>
</gene>
<feature type="region of interest" description="Disordered" evidence="1">
    <location>
        <begin position="1"/>
        <end position="20"/>
    </location>
</feature>
<keyword evidence="2" id="KW-0812">Transmembrane</keyword>
<dbReference type="Proteomes" id="UP000542776">
    <property type="component" value="Unassembled WGS sequence"/>
</dbReference>
<dbReference type="AlphaFoldDB" id="A0A7W6H362"/>
<keyword evidence="2" id="KW-0472">Membrane</keyword>
<keyword evidence="2" id="KW-1133">Transmembrane helix</keyword>
<accession>A0A7W6H362</accession>
<dbReference type="RefSeq" id="WP_183197807.1">
    <property type="nucleotide sequence ID" value="NZ_JACIEK010000001.1"/>
</dbReference>
<evidence type="ECO:0000256" key="1">
    <source>
        <dbReference type="SAM" id="MobiDB-lite"/>
    </source>
</evidence>